<keyword evidence="1" id="KW-0472">Membrane</keyword>
<sequence length="208" mass="24342">MSKVFNYIKNSKLVQKMKCLIISKSPILIILLLFICIYLIITYKAYSADGIGSIVAATIAVLGVYYTAMENKKKTYKEIVTRERIEWLRDLKNNFSEYLALTNYGYVPSKDIDRVRELYNKIIFNINSVNDIEALNAIKIYNDYVFATRHEDSREIRKYSIKINSADKEENFSCSIYVSNYKFLKNNMEEKFRAIFKGTWTFIKGEAD</sequence>
<feature type="transmembrane region" description="Helical" evidence="1">
    <location>
        <begin position="21"/>
        <end position="41"/>
    </location>
</feature>
<comment type="caution">
    <text evidence="2">The sequence shown here is derived from an EMBL/GenBank/DDBJ whole genome shotgun (WGS) entry which is preliminary data.</text>
</comment>
<feature type="transmembrane region" description="Helical" evidence="1">
    <location>
        <begin position="47"/>
        <end position="68"/>
    </location>
</feature>
<accession>A0A133PI23</accession>
<evidence type="ECO:0000313" key="3">
    <source>
        <dbReference type="Proteomes" id="UP000070174"/>
    </source>
</evidence>
<reference evidence="2 3" key="1">
    <citation type="submission" date="2016-01" db="EMBL/GenBank/DDBJ databases">
        <authorList>
            <person name="Oliw E.H."/>
        </authorList>
    </citation>
    <scope>NUCLEOTIDE SEQUENCE [LARGE SCALE GENOMIC DNA]</scope>
    <source>
        <strain evidence="2 3">CMW7756A</strain>
    </source>
</reference>
<proteinExistence type="predicted"/>
<dbReference type="Proteomes" id="UP000070174">
    <property type="component" value="Unassembled WGS sequence"/>
</dbReference>
<keyword evidence="1" id="KW-0812">Transmembrane</keyword>
<dbReference type="EMBL" id="LRQE01000045">
    <property type="protein sequence ID" value="KXA28197.1"/>
    <property type="molecule type" value="Genomic_DNA"/>
</dbReference>
<evidence type="ECO:0000313" key="2">
    <source>
        <dbReference type="EMBL" id="KXA28197.1"/>
    </source>
</evidence>
<evidence type="ECO:0000256" key="1">
    <source>
        <dbReference type="SAM" id="Phobius"/>
    </source>
</evidence>
<protein>
    <submittedName>
        <fullName evidence="2">Uncharacterized protein</fullName>
    </submittedName>
</protein>
<organism evidence="2">
    <name type="scientific">Peptoniphilus harei</name>
    <dbReference type="NCBI Taxonomy" id="54005"/>
    <lineage>
        <taxon>Bacteria</taxon>
        <taxon>Bacillati</taxon>
        <taxon>Bacillota</taxon>
        <taxon>Tissierellia</taxon>
        <taxon>Tissierellales</taxon>
        <taxon>Peptoniphilaceae</taxon>
        <taxon>Peptoniphilus</taxon>
    </lineage>
</organism>
<dbReference type="RefSeq" id="WP_060800713.1">
    <property type="nucleotide sequence ID" value="NZ_KQ957105.1"/>
</dbReference>
<name>A0A133PI23_9FIRM</name>
<dbReference type="AlphaFoldDB" id="A0A133PI23"/>
<keyword evidence="1" id="KW-1133">Transmembrane helix</keyword>
<dbReference type="PATRIC" id="fig|54005.3.peg.1744"/>
<gene>
    <name evidence="2" type="ORF">HMPREF3229_01782</name>
</gene>